<gene>
    <name evidence="3" type="ORF">BYL167_LOCUS44742</name>
    <name evidence="1" type="ORF">GIL414_LOCUS36688</name>
    <name evidence="4" type="ORF">GIL414_LOCUS53723</name>
    <name evidence="2" type="ORF">SMN809_LOCUS37949</name>
</gene>
<evidence type="ECO:0000313" key="2">
    <source>
        <dbReference type="EMBL" id="CAF4573167.1"/>
    </source>
</evidence>
<dbReference type="Proteomes" id="UP000681967">
    <property type="component" value="Unassembled WGS sequence"/>
</dbReference>
<evidence type="ECO:0000313" key="1">
    <source>
        <dbReference type="EMBL" id="CAF4547179.1"/>
    </source>
</evidence>
<protein>
    <submittedName>
        <fullName evidence="2">Uncharacterized protein</fullName>
    </submittedName>
</protein>
<organism evidence="2 5">
    <name type="scientific">Rotaria magnacalcarata</name>
    <dbReference type="NCBI Taxonomy" id="392030"/>
    <lineage>
        <taxon>Eukaryota</taxon>
        <taxon>Metazoa</taxon>
        <taxon>Spiralia</taxon>
        <taxon>Gnathifera</taxon>
        <taxon>Rotifera</taxon>
        <taxon>Eurotatoria</taxon>
        <taxon>Bdelloidea</taxon>
        <taxon>Philodinida</taxon>
        <taxon>Philodinidae</taxon>
        <taxon>Rotaria</taxon>
    </lineage>
</organism>
<dbReference type="EMBL" id="CAJOBH010122360">
    <property type="protein sequence ID" value="CAF4717615.1"/>
    <property type="molecule type" value="Genomic_DNA"/>
</dbReference>
<evidence type="ECO:0000313" key="5">
    <source>
        <dbReference type="Proteomes" id="UP000676336"/>
    </source>
</evidence>
<dbReference type="EMBL" id="CAJOBJ010186838">
    <property type="protein sequence ID" value="CAF4939223.1"/>
    <property type="molecule type" value="Genomic_DNA"/>
</dbReference>
<feature type="non-terminal residue" evidence="2">
    <location>
        <position position="30"/>
    </location>
</feature>
<evidence type="ECO:0000313" key="3">
    <source>
        <dbReference type="EMBL" id="CAF4717615.1"/>
    </source>
</evidence>
<dbReference type="Proteomes" id="UP000676336">
    <property type="component" value="Unassembled WGS sequence"/>
</dbReference>
<reference evidence="2" key="1">
    <citation type="submission" date="2021-02" db="EMBL/GenBank/DDBJ databases">
        <authorList>
            <person name="Nowell W R."/>
        </authorList>
    </citation>
    <scope>NUCLEOTIDE SEQUENCE</scope>
</reference>
<proteinExistence type="predicted"/>
<dbReference type="AlphaFoldDB" id="A0A8S2YWV9"/>
<dbReference type="EMBL" id="CAJOBJ010091942">
    <property type="protein sequence ID" value="CAF4547179.1"/>
    <property type="molecule type" value="Genomic_DNA"/>
</dbReference>
<accession>A0A8S2YWV9</accession>
<sequence length="30" mass="3410">MNNSDMARRSTAPLIFHENNTELIYSAPDT</sequence>
<dbReference type="Proteomes" id="UP000681720">
    <property type="component" value="Unassembled WGS sequence"/>
</dbReference>
<comment type="caution">
    <text evidence="2">The sequence shown here is derived from an EMBL/GenBank/DDBJ whole genome shotgun (WGS) entry which is preliminary data.</text>
</comment>
<evidence type="ECO:0000313" key="4">
    <source>
        <dbReference type="EMBL" id="CAF4939223.1"/>
    </source>
</evidence>
<dbReference type="EMBL" id="CAJOBI010097783">
    <property type="protein sequence ID" value="CAF4573167.1"/>
    <property type="molecule type" value="Genomic_DNA"/>
</dbReference>
<name>A0A8S2YWV9_9BILA</name>